<dbReference type="Pfam" id="PF01399">
    <property type="entry name" value="PCI"/>
    <property type="match status" value="1"/>
</dbReference>
<reference evidence="3" key="1">
    <citation type="journal article" date="2021" name="Genome Biol. Evol.">
        <title>The assembled and annotated genome of the fairy-ring fungus Marasmius oreades.</title>
        <authorList>
            <person name="Hiltunen M."/>
            <person name="Ament-Velasquez S.L."/>
            <person name="Johannesson H."/>
        </authorList>
    </citation>
    <scope>NUCLEOTIDE SEQUENCE</scope>
    <source>
        <strain evidence="3">03SP1</strain>
    </source>
</reference>
<comment type="similarity">
    <text evidence="1">Belongs to the CSN12 family.</text>
</comment>
<dbReference type="GO" id="GO:0003723">
    <property type="term" value="F:RNA binding"/>
    <property type="evidence" value="ECO:0007669"/>
    <property type="project" value="InterPro"/>
</dbReference>
<comment type="caution">
    <text evidence="3">The sequence shown here is derived from an EMBL/GenBank/DDBJ whole genome shotgun (WGS) entry which is preliminary data.</text>
</comment>
<evidence type="ECO:0000313" key="4">
    <source>
        <dbReference type="Proteomes" id="UP001049176"/>
    </source>
</evidence>
<dbReference type="AlphaFoldDB" id="A0A9P7UZA7"/>
<dbReference type="RefSeq" id="XP_043013916.1">
    <property type="nucleotide sequence ID" value="XM_043149312.1"/>
</dbReference>
<accession>A0A9P7UZA7</accession>
<dbReference type="GO" id="GO:0003690">
    <property type="term" value="F:double-stranded DNA binding"/>
    <property type="evidence" value="ECO:0007669"/>
    <property type="project" value="InterPro"/>
</dbReference>
<feature type="domain" description="PCI" evidence="2">
    <location>
        <begin position="213"/>
        <end position="396"/>
    </location>
</feature>
<dbReference type="InterPro" id="IPR045114">
    <property type="entry name" value="Csn12-like"/>
</dbReference>
<gene>
    <name evidence="3" type="ORF">E1B28_004791</name>
</gene>
<dbReference type="EMBL" id="CM032182">
    <property type="protein sequence ID" value="KAG7097446.1"/>
    <property type="molecule type" value="Genomic_DNA"/>
</dbReference>
<dbReference type="InterPro" id="IPR036388">
    <property type="entry name" value="WH-like_DNA-bd_sf"/>
</dbReference>
<proteinExistence type="inferred from homology"/>
<sequence length="410" mass="47832">MPMNFVTYLTQLNDALAAENGQNIAYLLRPTSPHSKDLLKEYKLNPTREKLSYYKLTIQEPWDEIAIQYVLTCSHVARRRSIDAFKEHTQLVSHFYNFFGQNSGWTLPVLFSILRDLRDLAFDADFHARFNGLKSDSMEESARTITKAFTLCLQDRTSPPDQSRKWGVYYVVGLVLKCYFRVRRISLSKNVLRALEANRDIPDLSYYPKSHQVTFRYYLGMLRFLNEEYEMAEEELTHAFYQCHVEAQANQERILTYLLPLRLLKGYLPSDLLLKRFPHVRELFSPFVAAIRAGDIAAYDRALDTREKKLLELNLWLTLEKGREICLRGLFRKVWIACEKETRIPISKFHASLRICGIEVDSEEVECLVANQIYKGFIRGYISHEKQMMVLANTNAFPKPVDRPAALNFL</sequence>
<dbReference type="PANTHER" id="PTHR12732:SF0">
    <property type="entry name" value="PCI DOMAIN-CONTAINING PROTEIN 2"/>
    <property type="match status" value="1"/>
</dbReference>
<dbReference type="InterPro" id="IPR000717">
    <property type="entry name" value="PCI_dom"/>
</dbReference>
<protein>
    <recommendedName>
        <fullName evidence="2">PCI domain-containing protein</fullName>
    </recommendedName>
</protein>
<dbReference type="GO" id="GO:0016973">
    <property type="term" value="P:poly(A)+ mRNA export from nucleus"/>
    <property type="evidence" value="ECO:0007669"/>
    <property type="project" value="TreeGrafter"/>
</dbReference>
<dbReference type="KEGG" id="more:E1B28_004791"/>
<evidence type="ECO:0000313" key="3">
    <source>
        <dbReference type="EMBL" id="KAG7097446.1"/>
    </source>
</evidence>
<dbReference type="Proteomes" id="UP001049176">
    <property type="component" value="Chromosome 2"/>
</dbReference>
<organism evidence="3 4">
    <name type="scientific">Marasmius oreades</name>
    <name type="common">fairy-ring Marasmius</name>
    <dbReference type="NCBI Taxonomy" id="181124"/>
    <lineage>
        <taxon>Eukaryota</taxon>
        <taxon>Fungi</taxon>
        <taxon>Dikarya</taxon>
        <taxon>Basidiomycota</taxon>
        <taxon>Agaricomycotina</taxon>
        <taxon>Agaricomycetes</taxon>
        <taxon>Agaricomycetidae</taxon>
        <taxon>Agaricales</taxon>
        <taxon>Marasmiineae</taxon>
        <taxon>Marasmiaceae</taxon>
        <taxon>Marasmius</taxon>
    </lineage>
</organism>
<dbReference type="OrthoDB" id="10252687at2759"/>
<dbReference type="GeneID" id="66073867"/>
<dbReference type="PROSITE" id="PS50250">
    <property type="entry name" value="PCI"/>
    <property type="match status" value="1"/>
</dbReference>
<dbReference type="GO" id="GO:0006368">
    <property type="term" value="P:transcription elongation by RNA polymerase II"/>
    <property type="evidence" value="ECO:0007669"/>
    <property type="project" value="TreeGrafter"/>
</dbReference>
<dbReference type="GO" id="GO:0000973">
    <property type="term" value="P:post-transcriptional tethering of RNA polymerase II gene DNA at nuclear periphery"/>
    <property type="evidence" value="ECO:0007669"/>
    <property type="project" value="TreeGrafter"/>
</dbReference>
<evidence type="ECO:0000259" key="2">
    <source>
        <dbReference type="PROSITE" id="PS50250"/>
    </source>
</evidence>
<dbReference type="GO" id="GO:0070390">
    <property type="term" value="C:transcription export complex 2"/>
    <property type="evidence" value="ECO:0007669"/>
    <property type="project" value="TreeGrafter"/>
</dbReference>
<dbReference type="SMART" id="SM00753">
    <property type="entry name" value="PAM"/>
    <property type="match status" value="1"/>
</dbReference>
<evidence type="ECO:0000256" key="1">
    <source>
        <dbReference type="ARBA" id="ARBA00025771"/>
    </source>
</evidence>
<keyword evidence="4" id="KW-1185">Reference proteome</keyword>
<dbReference type="Gene3D" id="1.10.10.10">
    <property type="entry name" value="Winged helix-like DNA-binding domain superfamily/Winged helix DNA-binding domain"/>
    <property type="match status" value="1"/>
</dbReference>
<dbReference type="PANTHER" id="PTHR12732">
    <property type="entry name" value="UNCHARACTERIZED PROTEASOME COMPONENT REGION PCI-CONTAINING"/>
    <property type="match status" value="1"/>
</dbReference>
<name>A0A9P7UZA7_9AGAR</name>